<proteinExistence type="predicted"/>
<name>E1EYQ7_GIAIA</name>
<dbReference type="OrthoDB" id="10358257at2759"/>
<dbReference type="OMA" id="RDICQID"/>
<accession>E1EYQ7</accession>
<organism evidence="2 3">
    <name type="scientific">Giardia intestinalis (strain P15)</name>
    <name type="common">Giardia lamblia</name>
    <dbReference type="NCBI Taxonomy" id="658858"/>
    <lineage>
        <taxon>Eukaryota</taxon>
        <taxon>Metamonada</taxon>
        <taxon>Diplomonadida</taxon>
        <taxon>Hexamitidae</taxon>
        <taxon>Giardiinae</taxon>
        <taxon>Giardia</taxon>
    </lineage>
</organism>
<dbReference type="Gene3D" id="1.20.1260.60">
    <property type="entry name" value="Vacuolar protein sorting-associated protein Ist1"/>
    <property type="match status" value="1"/>
</dbReference>
<feature type="region of interest" description="Disordered" evidence="1">
    <location>
        <begin position="209"/>
        <end position="233"/>
    </location>
</feature>
<dbReference type="InterPro" id="IPR042277">
    <property type="entry name" value="IST1-like"/>
</dbReference>
<dbReference type="EMBL" id="ACVC01000074">
    <property type="protein sequence ID" value="EFO64694.1"/>
    <property type="molecule type" value="Genomic_DNA"/>
</dbReference>
<protein>
    <submittedName>
        <fullName evidence="2">Uncharacterized protein</fullName>
    </submittedName>
</protein>
<dbReference type="AlphaFoldDB" id="E1EYQ7"/>
<dbReference type="Proteomes" id="UP000008974">
    <property type="component" value="Unassembled WGS sequence"/>
</dbReference>
<evidence type="ECO:0000313" key="3">
    <source>
        <dbReference type="Proteomes" id="UP000008974"/>
    </source>
</evidence>
<evidence type="ECO:0000313" key="2">
    <source>
        <dbReference type="EMBL" id="EFO64694.1"/>
    </source>
</evidence>
<reference evidence="2 3" key="1">
    <citation type="journal article" date="2010" name="BMC Genomics">
        <title>Genome analysis and comparative genomics of a Giardia intestinalis assemblage E isolate.</title>
        <authorList>
            <person name="Jerlstrom-Hultqvist J."/>
            <person name="Franzen O."/>
            <person name="Ankarklev J."/>
            <person name="Xu F."/>
            <person name="Nohynkova E."/>
            <person name="Andersson J.O."/>
            <person name="Svard S.G."/>
            <person name="Andersson B."/>
        </authorList>
    </citation>
    <scope>NUCLEOTIDE SEQUENCE [LARGE SCALE GENOMIC DNA]</scope>
    <source>
        <strain evidence="2 3">P15</strain>
    </source>
</reference>
<dbReference type="VEuPathDB" id="GiardiaDB:GLP15_1481"/>
<comment type="caution">
    <text evidence="2">The sequence shown here is derived from an EMBL/GenBank/DDBJ whole genome shotgun (WGS) entry which is preliminary data.</text>
</comment>
<gene>
    <name evidence="2" type="ORF">GLP15_1481</name>
</gene>
<evidence type="ECO:0000256" key="1">
    <source>
        <dbReference type="SAM" id="MobiDB-lite"/>
    </source>
</evidence>
<sequence>MVKMYLSAVKQGLSSIKKFTEKELNEQLIVAMQSIILASRSLPCEKLHPVVKLFGSTYGKKFIDQALRLPPSDQAGGKDANPKDPLTKADDQLRFLLFQNELTPERVDLEYNKIRMRVMKIPRQQVPAPVPVASGPPGAGPIDSLMPSGGGEGFNSDGGDAGNIDFDGGMPSLLPIPVSNNDYSETCFPPANDNVEDPFPTRDICQIDNKTDAFNAGPANPDPSADDKPLTMDSSIQDMLRKLNNY</sequence>